<evidence type="ECO:0000313" key="5">
    <source>
        <dbReference type="Proteomes" id="UP000282574"/>
    </source>
</evidence>
<dbReference type="InterPro" id="IPR036378">
    <property type="entry name" value="FAS1_dom_sf"/>
</dbReference>
<protein>
    <recommendedName>
        <fullName evidence="6">Beta-Ig-H3/fasciclin</fullName>
    </recommendedName>
</protein>
<evidence type="ECO:0000259" key="3">
    <source>
        <dbReference type="PROSITE" id="PS51272"/>
    </source>
</evidence>
<feature type="domain" description="SLH" evidence="3">
    <location>
        <begin position="51"/>
        <end position="114"/>
    </location>
</feature>
<dbReference type="InterPro" id="IPR000782">
    <property type="entry name" value="FAS1_domain"/>
</dbReference>
<gene>
    <name evidence="4" type="ORF">DSM107010_43040</name>
</gene>
<accession>A0AB37UGI5</accession>
<name>A0AB37UGI5_9CYAN</name>
<evidence type="ECO:0008006" key="6">
    <source>
        <dbReference type="Google" id="ProtNLM"/>
    </source>
</evidence>
<dbReference type="Gene3D" id="2.30.180.10">
    <property type="entry name" value="FAS1 domain"/>
    <property type="match status" value="1"/>
</dbReference>
<dbReference type="Pfam" id="PF00395">
    <property type="entry name" value="SLH"/>
    <property type="match status" value="3"/>
</dbReference>
<proteinExistence type="predicted"/>
<evidence type="ECO:0000256" key="1">
    <source>
        <dbReference type="SAM" id="SignalP"/>
    </source>
</evidence>
<keyword evidence="5" id="KW-1185">Reference proteome</keyword>
<keyword evidence="1" id="KW-0732">Signal</keyword>
<dbReference type="InterPro" id="IPR050904">
    <property type="entry name" value="Adhesion/Biosynth-related"/>
</dbReference>
<dbReference type="EMBL" id="RSCK01000043">
    <property type="protein sequence ID" value="RUT10416.1"/>
    <property type="molecule type" value="Genomic_DNA"/>
</dbReference>
<comment type="caution">
    <text evidence="4">The sequence shown here is derived from an EMBL/GenBank/DDBJ whole genome shotgun (WGS) entry which is preliminary data.</text>
</comment>
<feature type="chain" id="PRO_5044189790" description="Beta-Ig-H3/fasciclin" evidence="1">
    <location>
        <begin position="37"/>
        <end position="421"/>
    </location>
</feature>
<reference evidence="4 5" key="1">
    <citation type="journal article" date="2019" name="Genome Biol. Evol.">
        <title>Day and night: Metabolic profiles and evolutionary relationships of six axenic non-marine cyanobacteria.</title>
        <authorList>
            <person name="Will S.E."/>
            <person name="Henke P."/>
            <person name="Boedeker C."/>
            <person name="Huang S."/>
            <person name="Brinkmann H."/>
            <person name="Rohde M."/>
            <person name="Jarek M."/>
            <person name="Friedl T."/>
            <person name="Seufert S."/>
            <person name="Schumacher M."/>
            <person name="Overmann J."/>
            <person name="Neumann-Schaal M."/>
            <person name="Petersen J."/>
        </authorList>
    </citation>
    <scope>NUCLEOTIDE SEQUENCE [LARGE SCALE GENOMIC DNA]</scope>
    <source>
        <strain evidence="4 5">SAG 39.79</strain>
    </source>
</reference>
<evidence type="ECO:0000259" key="2">
    <source>
        <dbReference type="PROSITE" id="PS50213"/>
    </source>
</evidence>
<feature type="domain" description="SLH" evidence="3">
    <location>
        <begin position="179"/>
        <end position="243"/>
    </location>
</feature>
<dbReference type="FunFam" id="2.30.180.10:FF:000032">
    <property type="entry name" value="Fasciclin domain-containing protein, putative"/>
    <property type="match status" value="1"/>
</dbReference>
<dbReference type="PROSITE" id="PS50213">
    <property type="entry name" value="FAS1"/>
    <property type="match status" value="1"/>
</dbReference>
<dbReference type="GO" id="GO:0005615">
    <property type="term" value="C:extracellular space"/>
    <property type="evidence" value="ECO:0007669"/>
    <property type="project" value="TreeGrafter"/>
</dbReference>
<dbReference type="InterPro" id="IPR001119">
    <property type="entry name" value="SLH_dom"/>
</dbReference>
<dbReference type="RefSeq" id="WP_127023951.1">
    <property type="nucleotide sequence ID" value="NZ_JAVKZF010000001.1"/>
</dbReference>
<feature type="domain" description="FAS1" evidence="2">
    <location>
        <begin position="277"/>
        <end position="410"/>
    </location>
</feature>
<sequence length="421" mass="44743">MKSLFRRSSALSAALLAFGVSVGVVSPIAISQSAFAQDSATPASPSPTQSATTNFSDVGADYWAQPFIQALAARNIITGFPNGTFRPEQPVQRAEFAAMIQKAFNQNRVRQLAEPGFKDVPPDYWAAAAIEEAYETGFMGGVPGGAFQPAEDITKLQAIIALADGLNLKADRSLQNVISTSYLDAEAVPAYATGEVAAATQANLVVNYPNIRQLNPQQPLTRAEAAAHLYQALVRLGQVQPLASNVAATQYIVGRNSNVSQTTPNTQTPQTSGTTAANNLVAVATSNQSFSTLTSLLKATGLAESLQKRGPYTVFAPTNEAFAALPQGILKKLQQPENSEVLMQILMYHLVPGQQTAKQLSAGELETLADRPINIQIDPNGNQISVNDARVIQPNIQASNGIIHAVNEVLLPPNLDLSQLQ</sequence>
<dbReference type="PROSITE" id="PS51272">
    <property type="entry name" value="SLH"/>
    <property type="match status" value="3"/>
</dbReference>
<organism evidence="4 5">
    <name type="scientific">Chroococcidiopsis cubana SAG 39.79</name>
    <dbReference type="NCBI Taxonomy" id="388085"/>
    <lineage>
        <taxon>Bacteria</taxon>
        <taxon>Bacillati</taxon>
        <taxon>Cyanobacteriota</taxon>
        <taxon>Cyanophyceae</taxon>
        <taxon>Chroococcidiopsidales</taxon>
        <taxon>Chroococcidiopsidaceae</taxon>
        <taxon>Chroococcidiopsis</taxon>
    </lineage>
</organism>
<dbReference type="Pfam" id="PF02469">
    <property type="entry name" value="Fasciclin"/>
    <property type="match status" value="1"/>
</dbReference>
<dbReference type="SMART" id="SM00554">
    <property type="entry name" value="FAS1"/>
    <property type="match status" value="1"/>
</dbReference>
<evidence type="ECO:0000313" key="4">
    <source>
        <dbReference type="EMBL" id="RUT10416.1"/>
    </source>
</evidence>
<feature type="domain" description="SLH" evidence="3">
    <location>
        <begin position="115"/>
        <end position="176"/>
    </location>
</feature>
<feature type="signal peptide" evidence="1">
    <location>
        <begin position="1"/>
        <end position="36"/>
    </location>
</feature>
<dbReference type="PANTHER" id="PTHR10900">
    <property type="entry name" value="PERIOSTIN-RELATED"/>
    <property type="match status" value="1"/>
</dbReference>
<dbReference type="SUPFAM" id="SSF82153">
    <property type="entry name" value="FAS1 domain"/>
    <property type="match status" value="1"/>
</dbReference>
<dbReference type="Proteomes" id="UP000282574">
    <property type="component" value="Unassembled WGS sequence"/>
</dbReference>
<dbReference type="AlphaFoldDB" id="A0AB37UGI5"/>
<dbReference type="PANTHER" id="PTHR10900:SF77">
    <property type="entry name" value="FI19380P1"/>
    <property type="match status" value="1"/>
</dbReference>